<reference evidence="1 2" key="1">
    <citation type="submission" date="2022-03" db="EMBL/GenBank/DDBJ databases">
        <title>Novel Bacillus species.</title>
        <authorList>
            <person name="Liu G."/>
        </authorList>
    </citation>
    <scope>NUCLEOTIDE SEQUENCE [LARGE SCALE GENOMIC DNA]</scope>
    <source>
        <strain evidence="1 2">FJAT-50051</strain>
    </source>
</reference>
<dbReference type="GO" id="GO:0008893">
    <property type="term" value="F:guanosine-3',5'-bis(diphosphate) 3'-diphosphatase activity"/>
    <property type="evidence" value="ECO:0007669"/>
    <property type="project" value="TreeGrafter"/>
</dbReference>
<dbReference type="SUPFAM" id="SSF109604">
    <property type="entry name" value="HD-domain/PDEase-like"/>
    <property type="match status" value="1"/>
</dbReference>
<accession>A0A9J6MYK0</accession>
<dbReference type="Proteomes" id="UP000677265">
    <property type="component" value="Unassembled WGS sequence"/>
</dbReference>
<comment type="caution">
    <text evidence="1">The sequence shown here is derived from an EMBL/GenBank/DDBJ whole genome shotgun (WGS) entry which is preliminary data.</text>
</comment>
<keyword evidence="2" id="KW-1185">Reference proteome</keyword>
<dbReference type="Pfam" id="PF13328">
    <property type="entry name" value="HD_4"/>
    <property type="match status" value="1"/>
</dbReference>
<dbReference type="Gene3D" id="1.10.3210.10">
    <property type="entry name" value="Hypothetical protein af1432"/>
    <property type="match status" value="1"/>
</dbReference>
<dbReference type="AlphaFoldDB" id="A0A9J6MYK0"/>
<gene>
    <name evidence="1" type="ORF">KHB02_026630</name>
</gene>
<sequence>MKAGYRDEVVAAGILHDTDEDTDYKLKDIKHDFGEEIAEIVAGCSEPDKSLSWEDRKEHTIEFLKNASSDIRAVACADKLHNIRSIIKDYEQDGDEVWQRFNRGKEQQEWYYTNLVESLRHQGAFSLVEELEKEVIRLFKR</sequence>
<name>A0A9J6MYK0_9BACI</name>
<organism evidence="1 2">
    <name type="scientific">Neobacillus citreus</name>
    <dbReference type="NCBI Taxonomy" id="2833578"/>
    <lineage>
        <taxon>Bacteria</taxon>
        <taxon>Bacillati</taxon>
        <taxon>Bacillota</taxon>
        <taxon>Bacilli</taxon>
        <taxon>Bacillales</taxon>
        <taxon>Bacillaceae</taxon>
        <taxon>Neobacillus</taxon>
    </lineage>
</organism>
<dbReference type="PANTHER" id="PTHR46246:SF1">
    <property type="entry name" value="GUANOSINE-3',5'-BIS(DIPHOSPHATE) 3'-PYROPHOSPHOHYDROLASE MESH1"/>
    <property type="match status" value="1"/>
</dbReference>
<protein>
    <submittedName>
        <fullName evidence="1">HD domain-containing protein</fullName>
    </submittedName>
</protein>
<dbReference type="InterPro" id="IPR052194">
    <property type="entry name" value="MESH1"/>
</dbReference>
<evidence type="ECO:0000313" key="1">
    <source>
        <dbReference type="EMBL" id="MCH6269109.1"/>
    </source>
</evidence>
<dbReference type="PANTHER" id="PTHR46246">
    <property type="entry name" value="GUANOSINE-3',5'-BIS(DIPHOSPHATE) 3'-PYROPHOSPHOHYDROLASE MESH1"/>
    <property type="match status" value="1"/>
</dbReference>
<dbReference type="EMBL" id="JAGYPE020000079">
    <property type="protein sequence ID" value="MCH6269109.1"/>
    <property type="molecule type" value="Genomic_DNA"/>
</dbReference>
<evidence type="ECO:0000313" key="2">
    <source>
        <dbReference type="Proteomes" id="UP000677265"/>
    </source>
</evidence>
<proteinExistence type="predicted"/>